<dbReference type="EMBL" id="FXZM01000013">
    <property type="protein sequence ID" value="SMY12915.1"/>
    <property type="molecule type" value="Genomic_DNA"/>
</dbReference>
<evidence type="ECO:0000313" key="2">
    <source>
        <dbReference type="EMBL" id="SMY12915.1"/>
    </source>
</evidence>
<evidence type="ECO:0000313" key="3">
    <source>
        <dbReference type="Proteomes" id="UP000234462"/>
    </source>
</evidence>
<gene>
    <name evidence="2" type="ORF">BJEO58_02523</name>
</gene>
<keyword evidence="3" id="KW-1185">Reference proteome</keyword>
<dbReference type="Proteomes" id="UP000234462">
    <property type="component" value="Unassembled WGS sequence"/>
</dbReference>
<accession>A0A2H1L806</accession>
<organism evidence="2 3">
    <name type="scientific">Brevibacterium jeotgali</name>
    <dbReference type="NCBI Taxonomy" id="1262550"/>
    <lineage>
        <taxon>Bacteria</taxon>
        <taxon>Bacillati</taxon>
        <taxon>Actinomycetota</taxon>
        <taxon>Actinomycetes</taxon>
        <taxon>Micrococcales</taxon>
        <taxon>Brevibacteriaceae</taxon>
        <taxon>Brevibacterium</taxon>
    </lineage>
</organism>
<dbReference type="AlphaFoldDB" id="A0A2H1L806"/>
<name>A0A2H1L806_9MICO</name>
<proteinExistence type="predicted"/>
<protein>
    <submittedName>
        <fullName evidence="2">Uncharacterized protein</fullName>
    </submittedName>
</protein>
<sequence length="131" mass="14547">MTASEHPDGPYVRAPRRQGQRSGAHDDENIRDELSRILRRAQSVASSPRDDFVDGSASYDVASMVIIRLASLTERPEFAPWADVLSQQEITAIRATRNIAAHAGYAAMNDGLFWSAVTVTVPEIVERLLRR</sequence>
<reference evidence="3" key="1">
    <citation type="submission" date="2017-03" db="EMBL/GenBank/DDBJ databases">
        <authorList>
            <person name="Monnet C."/>
        </authorList>
    </citation>
    <scope>NUCLEOTIDE SEQUENCE [LARGE SCALE GENOMIC DNA]</scope>
    <source>
        <strain evidence="3">SJ5-8</strain>
    </source>
</reference>
<evidence type="ECO:0000256" key="1">
    <source>
        <dbReference type="SAM" id="MobiDB-lite"/>
    </source>
</evidence>
<feature type="region of interest" description="Disordered" evidence="1">
    <location>
        <begin position="1"/>
        <end position="30"/>
    </location>
</feature>